<sequence>MSKLLFNLPRPTVPIFTRATTDAATDALSWTAAPSEFPIHRIYCVGRNYREHAIEMGHNPDRELPFFFQKPADATVLCTPSSISNVPYPMATSSLHYEAELIVAISKDGRKISVDKAMEHVYGYSLGCDLTKRDLQAEAKKMGRPWDAAKGFDSSCPLTPIIPKEEIKIGDDTQIQLEVNGAIRQSSPLAKMVYSIPEVISLLSELFYLQKGDLIMTGTPAGVGEINVGDEVSITCGELLPCKFVVGPPSSE</sequence>
<dbReference type="InterPro" id="IPR011234">
    <property type="entry name" value="Fumarylacetoacetase-like_C"/>
</dbReference>
<evidence type="ECO:0000256" key="2">
    <source>
        <dbReference type="ARBA" id="ARBA00022723"/>
    </source>
</evidence>
<evidence type="ECO:0000313" key="4">
    <source>
        <dbReference type="EMBL" id="KAK1737148.1"/>
    </source>
</evidence>
<gene>
    <name evidence="4" type="ORF">QTG54_012015</name>
</gene>
<evidence type="ECO:0000313" key="5">
    <source>
        <dbReference type="Proteomes" id="UP001224775"/>
    </source>
</evidence>
<comment type="caution">
    <text evidence="4">The sequence shown here is derived from an EMBL/GenBank/DDBJ whole genome shotgun (WGS) entry which is preliminary data.</text>
</comment>
<dbReference type="Pfam" id="PF01557">
    <property type="entry name" value="FAA_hydrolase"/>
    <property type="match status" value="1"/>
</dbReference>
<evidence type="ECO:0000259" key="3">
    <source>
        <dbReference type="Pfam" id="PF01557"/>
    </source>
</evidence>
<keyword evidence="4" id="KW-0378">Hydrolase</keyword>
<keyword evidence="5" id="KW-1185">Reference proteome</keyword>
<dbReference type="Gene3D" id="3.90.850.10">
    <property type="entry name" value="Fumarylacetoacetase-like, C-terminal domain"/>
    <property type="match status" value="1"/>
</dbReference>
<dbReference type="SUPFAM" id="SSF56529">
    <property type="entry name" value="FAH"/>
    <property type="match status" value="1"/>
</dbReference>
<dbReference type="PANTHER" id="PTHR11820:SF7">
    <property type="entry name" value="ACYLPYRUVASE FAHD1, MITOCHONDRIAL"/>
    <property type="match status" value="1"/>
</dbReference>
<dbReference type="AlphaFoldDB" id="A0AAD8Y0Y9"/>
<keyword evidence="2" id="KW-0479">Metal-binding</keyword>
<name>A0AAD8Y0Y9_9STRA</name>
<proteinExistence type="inferred from homology"/>
<comment type="similarity">
    <text evidence="1">Belongs to the FAH family.</text>
</comment>
<dbReference type="InterPro" id="IPR036663">
    <property type="entry name" value="Fumarylacetoacetase_C_sf"/>
</dbReference>
<accession>A0AAD8Y0Y9</accession>
<dbReference type="GO" id="GO:0046872">
    <property type="term" value="F:metal ion binding"/>
    <property type="evidence" value="ECO:0007669"/>
    <property type="project" value="UniProtKB-KW"/>
</dbReference>
<feature type="domain" description="Fumarylacetoacetase-like C-terminal" evidence="3">
    <location>
        <begin position="42"/>
        <end position="241"/>
    </location>
</feature>
<dbReference type="GO" id="GO:0018773">
    <property type="term" value="F:acetylpyruvate hydrolase activity"/>
    <property type="evidence" value="ECO:0007669"/>
    <property type="project" value="TreeGrafter"/>
</dbReference>
<dbReference type="EMBL" id="JATAAI010000026">
    <property type="protein sequence ID" value="KAK1737148.1"/>
    <property type="molecule type" value="Genomic_DNA"/>
</dbReference>
<reference evidence="4" key="1">
    <citation type="submission" date="2023-06" db="EMBL/GenBank/DDBJ databases">
        <title>Survivors Of The Sea: Transcriptome response of Skeletonema marinoi to long-term dormancy.</title>
        <authorList>
            <person name="Pinder M.I.M."/>
            <person name="Kourtchenko O."/>
            <person name="Robertson E.K."/>
            <person name="Larsson T."/>
            <person name="Maumus F."/>
            <person name="Osuna-Cruz C.M."/>
            <person name="Vancaester E."/>
            <person name="Stenow R."/>
            <person name="Vandepoele K."/>
            <person name="Ploug H."/>
            <person name="Bruchert V."/>
            <person name="Godhe A."/>
            <person name="Topel M."/>
        </authorList>
    </citation>
    <scope>NUCLEOTIDE SEQUENCE</scope>
    <source>
        <strain evidence="4">R05AC</strain>
    </source>
</reference>
<dbReference type="PANTHER" id="PTHR11820">
    <property type="entry name" value="ACYLPYRUVASE"/>
    <property type="match status" value="1"/>
</dbReference>
<dbReference type="Proteomes" id="UP001224775">
    <property type="component" value="Unassembled WGS sequence"/>
</dbReference>
<evidence type="ECO:0000256" key="1">
    <source>
        <dbReference type="ARBA" id="ARBA00010211"/>
    </source>
</evidence>
<organism evidence="4 5">
    <name type="scientific">Skeletonema marinoi</name>
    <dbReference type="NCBI Taxonomy" id="267567"/>
    <lineage>
        <taxon>Eukaryota</taxon>
        <taxon>Sar</taxon>
        <taxon>Stramenopiles</taxon>
        <taxon>Ochrophyta</taxon>
        <taxon>Bacillariophyta</taxon>
        <taxon>Coscinodiscophyceae</taxon>
        <taxon>Thalassiosirophycidae</taxon>
        <taxon>Thalassiosirales</taxon>
        <taxon>Skeletonemataceae</taxon>
        <taxon>Skeletonema</taxon>
        <taxon>Skeletonema marinoi-dohrnii complex</taxon>
    </lineage>
</organism>
<protein>
    <submittedName>
        <fullName evidence="4">Fumarylacetoacetate hydrolase family protein</fullName>
    </submittedName>
</protein>